<proteinExistence type="inferred from homology"/>
<dbReference type="PROSITE" id="PS50122">
    <property type="entry name" value="CHEB"/>
    <property type="match status" value="1"/>
</dbReference>
<dbReference type="PIRSF" id="PIRSF000876">
    <property type="entry name" value="RR_chemtxs_CheB"/>
    <property type="match status" value="1"/>
</dbReference>
<feature type="active site" evidence="6 7">
    <location>
        <position position="303"/>
    </location>
</feature>
<comment type="domain">
    <text evidence="6">Contains a C-terminal catalytic domain, and an N-terminal region which modulates catalytic activity.</text>
</comment>
<dbReference type="InterPro" id="IPR000673">
    <property type="entry name" value="Sig_transdc_resp-reg_Me-estase"/>
</dbReference>
<comment type="catalytic activity">
    <reaction evidence="6">
        <text>L-glutaminyl-[protein] + H2O = L-glutamyl-[protein] + NH4(+)</text>
        <dbReference type="Rhea" id="RHEA:16441"/>
        <dbReference type="Rhea" id="RHEA-COMP:10207"/>
        <dbReference type="Rhea" id="RHEA-COMP:10208"/>
        <dbReference type="ChEBI" id="CHEBI:15377"/>
        <dbReference type="ChEBI" id="CHEBI:28938"/>
        <dbReference type="ChEBI" id="CHEBI:29973"/>
        <dbReference type="ChEBI" id="CHEBI:30011"/>
        <dbReference type="EC" id="3.5.1.44"/>
    </reaction>
</comment>
<keyword evidence="1 6" id="KW-0963">Cytoplasm</keyword>
<evidence type="ECO:0000259" key="11">
    <source>
        <dbReference type="PROSITE" id="PS50122"/>
    </source>
</evidence>
<dbReference type="InterPro" id="IPR011006">
    <property type="entry name" value="CheY-like_superfamily"/>
</dbReference>
<dbReference type="RefSeq" id="WP_179633804.1">
    <property type="nucleotide sequence ID" value="NZ_JACCFH010000001.1"/>
</dbReference>
<dbReference type="AlphaFoldDB" id="A0A7Y9U5I6"/>
<evidence type="ECO:0000256" key="2">
    <source>
        <dbReference type="ARBA" id="ARBA00022500"/>
    </source>
</evidence>
<protein>
    <recommendedName>
        <fullName evidence="6">Protein-glutamate methylesterase/protein-glutamine glutaminase</fullName>
        <ecNumber evidence="6">3.1.1.61</ecNumber>
        <ecNumber evidence="6">3.5.1.44</ecNumber>
    </recommendedName>
</protein>
<dbReference type="PANTHER" id="PTHR42872">
    <property type="entry name" value="PROTEIN-GLUTAMATE METHYLESTERASE/PROTEIN-GLUTAMINE GLUTAMINASE"/>
    <property type="match status" value="1"/>
</dbReference>
<dbReference type="InterPro" id="IPR001789">
    <property type="entry name" value="Sig_transdc_resp-reg_receiver"/>
</dbReference>
<dbReference type="GO" id="GO:0050568">
    <property type="term" value="F:protein-glutamine glutaminase activity"/>
    <property type="evidence" value="ECO:0007669"/>
    <property type="project" value="UniProtKB-UniRule"/>
</dbReference>
<feature type="domain" description="CheB-type methylesterase" evidence="11">
    <location>
        <begin position="169"/>
        <end position="361"/>
    </location>
</feature>
<feature type="modified residue" description="4-aspartylphosphate" evidence="6 8">
    <location>
        <position position="52"/>
    </location>
</feature>
<evidence type="ECO:0000313" key="12">
    <source>
        <dbReference type="EMBL" id="NYG32983.1"/>
    </source>
</evidence>
<evidence type="ECO:0000256" key="1">
    <source>
        <dbReference type="ARBA" id="ARBA00022490"/>
    </source>
</evidence>
<feature type="region of interest" description="Disordered" evidence="9">
    <location>
        <begin position="127"/>
        <end position="159"/>
    </location>
</feature>
<evidence type="ECO:0000256" key="5">
    <source>
        <dbReference type="ARBA" id="ARBA00048267"/>
    </source>
</evidence>
<feature type="active site" evidence="6 7">
    <location>
        <position position="179"/>
    </location>
</feature>
<gene>
    <name evidence="6" type="primary">cheB</name>
    <name evidence="12" type="ORF">BDD16_001969</name>
</gene>
<comment type="catalytic activity">
    <reaction evidence="5 6">
        <text>[protein]-L-glutamate 5-O-methyl ester + H2O = L-glutamyl-[protein] + methanol + H(+)</text>
        <dbReference type="Rhea" id="RHEA:23236"/>
        <dbReference type="Rhea" id="RHEA-COMP:10208"/>
        <dbReference type="Rhea" id="RHEA-COMP:10311"/>
        <dbReference type="ChEBI" id="CHEBI:15377"/>
        <dbReference type="ChEBI" id="CHEBI:15378"/>
        <dbReference type="ChEBI" id="CHEBI:17790"/>
        <dbReference type="ChEBI" id="CHEBI:29973"/>
        <dbReference type="ChEBI" id="CHEBI:82795"/>
        <dbReference type="EC" id="3.1.1.61"/>
    </reaction>
</comment>
<dbReference type="Gene3D" id="3.40.50.2300">
    <property type="match status" value="1"/>
</dbReference>
<sequence length="362" mass="38893">MSKVLVVDDSALMRRLLSTVLTQEGHEVTTARNGREGIERLIEWEPDVVTLDINMPEMDGLTALSLMMQARPTPVVMVSSLTEQGAQATIEALALGAVDFIAKPGGTISLSIDQIALQLLQKVRTAAQSRMRRPSTRPPLATRPVSTPNPAPVRAPSHAGTRLGTSAAALPGLVVIGVSTGGPRTLEDILPQLPANFPWPVLLAQHMPGNFTQAFAQRMDRLCALQVCEASTQMPIEPGHIYIGRGNTDMVVVERLGRLMVQPHPETPGHLWHPSVDVLMESAMRVMPAQKLVGVLLTGMGYDGARAMAELKSAGGRTIAESEETAVVFGMPSELIERGGASVVLPCGDVTRQLRHWIQKTA</sequence>
<dbReference type="CDD" id="cd17541">
    <property type="entry name" value="REC_CheB-like"/>
    <property type="match status" value="1"/>
</dbReference>
<feature type="domain" description="Response regulatory" evidence="10">
    <location>
        <begin position="3"/>
        <end position="118"/>
    </location>
</feature>
<dbReference type="Proteomes" id="UP000518288">
    <property type="component" value="Unassembled WGS sequence"/>
</dbReference>
<dbReference type="EMBL" id="JACCFH010000001">
    <property type="protein sequence ID" value="NYG32983.1"/>
    <property type="molecule type" value="Genomic_DNA"/>
</dbReference>
<evidence type="ECO:0000256" key="7">
    <source>
        <dbReference type="PROSITE-ProRule" id="PRU00050"/>
    </source>
</evidence>
<dbReference type="NCBIfam" id="NF001965">
    <property type="entry name" value="PRK00742.1"/>
    <property type="match status" value="1"/>
</dbReference>
<organism evidence="12 13">
    <name type="scientific">Sphaerotilus montanus</name>
    <dbReference type="NCBI Taxonomy" id="522889"/>
    <lineage>
        <taxon>Bacteria</taxon>
        <taxon>Pseudomonadati</taxon>
        <taxon>Pseudomonadota</taxon>
        <taxon>Betaproteobacteria</taxon>
        <taxon>Burkholderiales</taxon>
        <taxon>Sphaerotilaceae</taxon>
        <taxon>Sphaerotilus</taxon>
    </lineage>
</organism>
<comment type="caution">
    <text evidence="12">The sequence shown here is derived from an EMBL/GenBank/DDBJ whole genome shotgun (WGS) entry which is preliminary data.</text>
</comment>
<dbReference type="InterPro" id="IPR008248">
    <property type="entry name" value="CheB-like"/>
</dbReference>
<dbReference type="SUPFAM" id="SSF52738">
    <property type="entry name" value="Methylesterase CheB, C-terminal domain"/>
    <property type="match status" value="1"/>
</dbReference>
<evidence type="ECO:0000256" key="3">
    <source>
        <dbReference type="ARBA" id="ARBA00022553"/>
    </source>
</evidence>
<dbReference type="PANTHER" id="PTHR42872:SF6">
    <property type="entry name" value="PROTEIN-GLUTAMATE METHYLESTERASE_PROTEIN-GLUTAMINE GLUTAMINASE"/>
    <property type="match status" value="1"/>
</dbReference>
<dbReference type="EC" id="3.1.1.61" evidence="6"/>
<dbReference type="SMART" id="SM00448">
    <property type="entry name" value="REC"/>
    <property type="match status" value="1"/>
</dbReference>
<dbReference type="Pfam" id="PF00072">
    <property type="entry name" value="Response_reg"/>
    <property type="match status" value="1"/>
</dbReference>
<feature type="active site" evidence="6 7">
    <location>
        <position position="206"/>
    </location>
</feature>
<dbReference type="InterPro" id="IPR035909">
    <property type="entry name" value="CheB_C"/>
</dbReference>
<reference evidence="12 13" key="1">
    <citation type="submission" date="2020-07" db="EMBL/GenBank/DDBJ databases">
        <title>Genomic Encyclopedia of Archaeal and Bacterial Type Strains, Phase II (KMG-II): from individual species to whole genera.</title>
        <authorList>
            <person name="Goeker M."/>
        </authorList>
    </citation>
    <scope>NUCLEOTIDE SEQUENCE [LARGE SCALE GENOMIC DNA]</scope>
    <source>
        <strain evidence="12 13">DSM 21226</strain>
    </source>
</reference>
<dbReference type="GO" id="GO:0005737">
    <property type="term" value="C:cytoplasm"/>
    <property type="evidence" value="ECO:0007669"/>
    <property type="project" value="UniProtKB-SubCell"/>
</dbReference>
<comment type="function">
    <text evidence="6">Involved in chemotaxis. Part of a chemotaxis signal transduction system that modulates chemotaxis in response to various stimuli. Catalyzes the demethylation of specific methylglutamate residues introduced into the chemoreceptors (methyl-accepting chemotaxis proteins or MCP) by CheR. Also mediates the irreversible deamidation of specific glutamine residues to glutamic acid.</text>
</comment>
<dbReference type="EC" id="3.5.1.44" evidence="6"/>
<dbReference type="HAMAP" id="MF_00099">
    <property type="entry name" value="CheB_chemtxs"/>
    <property type="match status" value="1"/>
</dbReference>
<keyword evidence="4 6" id="KW-0378">Hydrolase</keyword>
<comment type="subcellular location">
    <subcellularLocation>
        <location evidence="6">Cytoplasm</location>
    </subcellularLocation>
</comment>
<comment type="PTM">
    <text evidence="6">Phosphorylated by CheA. Phosphorylation of the N-terminal regulatory domain activates the methylesterase activity.</text>
</comment>
<evidence type="ECO:0000256" key="9">
    <source>
        <dbReference type="SAM" id="MobiDB-lite"/>
    </source>
</evidence>
<dbReference type="Gene3D" id="3.40.50.180">
    <property type="entry name" value="Methylesterase CheB, C-terminal domain"/>
    <property type="match status" value="1"/>
</dbReference>
<evidence type="ECO:0000256" key="4">
    <source>
        <dbReference type="ARBA" id="ARBA00022801"/>
    </source>
</evidence>
<keyword evidence="2 6" id="KW-0145">Chemotaxis</keyword>
<accession>A0A7Y9U5I6</accession>
<evidence type="ECO:0000256" key="6">
    <source>
        <dbReference type="HAMAP-Rule" id="MF_00099"/>
    </source>
</evidence>
<dbReference type="CDD" id="cd16432">
    <property type="entry name" value="CheB_Rec"/>
    <property type="match status" value="1"/>
</dbReference>
<evidence type="ECO:0000259" key="10">
    <source>
        <dbReference type="PROSITE" id="PS50110"/>
    </source>
</evidence>
<keyword evidence="3 6" id="KW-0597">Phosphoprotein</keyword>
<evidence type="ECO:0000313" key="13">
    <source>
        <dbReference type="Proteomes" id="UP000518288"/>
    </source>
</evidence>
<comment type="similarity">
    <text evidence="6">Belongs to the CheB family.</text>
</comment>
<dbReference type="GO" id="GO:0006935">
    <property type="term" value="P:chemotaxis"/>
    <property type="evidence" value="ECO:0007669"/>
    <property type="project" value="UniProtKB-UniRule"/>
</dbReference>
<dbReference type="GO" id="GO:0000156">
    <property type="term" value="F:phosphorelay response regulator activity"/>
    <property type="evidence" value="ECO:0007669"/>
    <property type="project" value="InterPro"/>
</dbReference>
<evidence type="ECO:0000256" key="8">
    <source>
        <dbReference type="PROSITE-ProRule" id="PRU00169"/>
    </source>
</evidence>
<dbReference type="PROSITE" id="PS50110">
    <property type="entry name" value="RESPONSE_REGULATORY"/>
    <property type="match status" value="1"/>
</dbReference>
<keyword evidence="13" id="KW-1185">Reference proteome</keyword>
<name>A0A7Y9U5I6_9BURK</name>
<dbReference type="GO" id="GO:0008984">
    <property type="term" value="F:protein-glutamate methylesterase activity"/>
    <property type="evidence" value="ECO:0007669"/>
    <property type="project" value="UniProtKB-UniRule"/>
</dbReference>
<dbReference type="SUPFAM" id="SSF52172">
    <property type="entry name" value="CheY-like"/>
    <property type="match status" value="1"/>
</dbReference>
<dbReference type="Pfam" id="PF01339">
    <property type="entry name" value="CheB_methylest"/>
    <property type="match status" value="1"/>
</dbReference>